<reference evidence="2" key="1">
    <citation type="journal article" date="2022" name="New Phytol.">
        <title>Phylogenomic structure and speciation in an emerging model: the Sphagnum magellanicum complex (Bryophyta).</title>
        <authorList>
            <person name="Shaw A.J."/>
            <person name="Piatkowski B."/>
            <person name="Duffy A.M."/>
            <person name="Aguero B."/>
            <person name="Imwattana K."/>
            <person name="Nieto-Lugilde M."/>
            <person name="Healey A."/>
            <person name="Weston D.J."/>
            <person name="Patel M.N."/>
            <person name="Schmutz J."/>
            <person name="Grimwood J."/>
            <person name="Yavitt J.B."/>
            <person name="Hassel K."/>
            <person name="Stenoien H.K."/>
            <person name="Flatberg K.I."/>
            <person name="Bickford C.P."/>
            <person name="Hicks K.A."/>
        </authorList>
    </citation>
    <scope>NUCLEOTIDE SEQUENCE [LARGE SCALE GENOMIC DNA]</scope>
</reference>
<dbReference type="Proteomes" id="UP000828922">
    <property type="component" value="Linkage Group LG07"/>
</dbReference>
<keyword evidence="2" id="KW-1185">Reference proteome</keyword>
<name>A0ACB8HMP0_9BRYO</name>
<evidence type="ECO:0000313" key="2">
    <source>
        <dbReference type="Proteomes" id="UP000828922"/>
    </source>
</evidence>
<comment type="caution">
    <text evidence="1">The sequence shown here is derived from an EMBL/GenBank/DDBJ whole genome shotgun (WGS) entry which is preliminary data.</text>
</comment>
<evidence type="ECO:0000313" key="1">
    <source>
        <dbReference type="EMBL" id="KAH9557456.1"/>
    </source>
</evidence>
<organism evidence="1 2">
    <name type="scientific">Sphagnum magellanicum</name>
    <dbReference type="NCBI Taxonomy" id="128215"/>
    <lineage>
        <taxon>Eukaryota</taxon>
        <taxon>Viridiplantae</taxon>
        <taxon>Streptophyta</taxon>
        <taxon>Embryophyta</taxon>
        <taxon>Bryophyta</taxon>
        <taxon>Sphagnophytina</taxon>
        <taxon>Sphagnopsida</taxon>
        <taxon>Sphagnales</taxon>
        <taxon>Sphagnaceae</taxon>
        <taxon>Sphagnum</taxon>
    </lineage>
</organism>
<protein>
    <submittedName>
        <fullName evidence="1">Uncharacterized protein</fullName>
    </submittedName>
</protein>
<sequence length="478" mass="50771">MRNLVAPDIKDIERNWWAPGGGLVDSSAKLLRRGPPGSPDSTQNVCISCAVPLKPTGRVGLQNDHRVHLVRGAPAPRTPASSTTALLTTTTTGPGSQGFGFPNLDGVGVGGGTGAGFGMGFADFKQAQEQLLQDPNLVREMMSMPVVQNLMNNPDLMRTLIMSNPHIQDIIDHNPDLADILHDPGTLRQTLDAARNPELMRGFNMLRRMYGTVQAPLLSAATMGGEGGNDLATNPLQLSWAQKGTINTGATQLRTGFTVPHTTPLPNPWNPSGPISQTPAGIVPTTVAGLGLPNLGGLADHGLADLGSLDSAGGMLDPNTQMMQGLLSNPQFMSQIMNMQPDLQSLLNQNPHLQEMMQSPNFLRQISSPESLQELLQLQQVMSGHRQGQQQTGQVSGQTGGSMSVDPNLDLNLLLGMFGGLRSIIGSTPDVLPEQLYAPQLSQLQEMGFLDAQENVHALIAVGGNVTTAVEWLLGNLS</sequence>
<accession>A0ACB8HMP0</accession>
<dbReference type="EMBL" id="CM038913">
    <property type="protein sequence ID" value="KAH9557456.1"/>
    <property type="molecule type" value="Genomic_DNA"/>
</dbReference>
<gene>
    <name evidence="1" type="ORF">CY35_07G085300</name>
</gene>
<proteinExistence type="predicted"/>